<dbReference type="AlphaFoldDB" id="A0A640KMC2"/>
<evidence type="ECO:0000256" key="1">
    <source>
        <dbReference type="SAM" id="MobiDB-lite"/>
    </source>
</evidence>
<proteinExistence type="predicted"/>
<gene>
    <name evidence="2" type="ORF">LtaPh_2211500</name>
</gene>
<comment type="caution">
    <text evidence="2">The sequence shown here is derived from an EMBL/GenBank/DDBJ whole genome shotgun (WGS) entry which is preliminary data.</text>
</comment>
<feature type="region of interest" description="Disordered" evidence="1">
    <location>
        <begin position="79"/>
        <end position="104"/>
    </location>
</feature>
<protein>
    <submittedName>
        <fullName evidence="2">Uncharacterized protein</fullName>
    </submittedName>
</protein>
<organism evidence="2 3">
    <name type="scientific">Leishmania tarentolae</name>
    <name type="common">Sauroleishmania tarentolae</name>
    <dbReference type="NCBI Taxonomy" id="5689"/>
    <lineage>
        <taxon>Eukaryota</taxon>
        <taxon>Discoba</taxon>
        <taxon>Euglenozoa</taxon>
        <taxon>Kinetoplastea</taxon>
        <taxon>Metakinetoplastina</taxon>
        <taxon>Trypanosomatida</taxon>
        <taxon>Trypanosomatidae</taxon>
        <taxon>Leishmaniinae</taxon>
        <taxon>Leishmania</taxon>
        <taxon>lizard Leishmania</taxon>
    </lineage>
</organism>
<accession>A0A640KMC2</accession>
<dbReference type="EMBL" id="BLBS01000029">
    <property type="protein sequence ID" value="GET88589.1"/>
    <property type="molecule type" value="Genomic_DNA"/>
</dbReference>
<sequence>MAKSARDLCTDNVLLVPRFTVHGVRARPPAASPGPRARRRVNHSPPCLAVYGRGCTSTQNSSRSSRCCSESDVPCPPLGQGRGSQRFPRSRCSTGTPQASRRCP</sequence>
<feature type="compositionally biased region" description="Polar residues" evidence="1">
    <location>
        <begin position="91"/>
        <end position="104"/>
    </location>
</feature>
<dbReference type="Proteomes" id="UP000419144">
    <property type="component" value="Unassembled WGS sequence"/>
</dbReference>
<name>A0A640KMC2_LEITA</name>
<evidence type="ECO:0000313" key="3">
    <source>
        <dbReference type="Proteomes" id="UP000419144"/>
    </source>
</evidence>
<dbReference type="VEuPathDB" id="TriTrypDB:LtaPh_2211500"/>
<keyword evidence="3" id="KW-1185">Reference proteome</keyword>
<reference evidence="2" key="1">
    <citation type="submission" date="2019-11" db="EMBL/GenBank/DDBJ databases">
        <title>Leishmania tarentolae CDS.</title>
        <authorList>
            <person name="Goto Y."/>
            <person name="Yamagishi J."/>
        </authorList>
    </citation>
    <scope>NUCLEOTIDE SEQUENCE [LARGE SCALE GENOMIC DNA]</scope>
    <source>
        <strain evidence="2">Parrot Tar II</strain>
    </source>
</reference>
<evidence type="ECO:0000313" key="2">
    <source>
        <dbReference type="EMBL" id="GET88589.1"/>
    </source>
</evidence>